<protein>
    <submittedName>
        <fullName evidence="1">Uncharacterized protein</fullName>
    </submittedName>
</protein>
<reference evidence="1 2" key="1">
    <citation type="journal article" date="2018" name="Science">
        <title>The opium poppy genome and morphinan production.</title>
        <authorList>
            <person name="Guo L."/>
            <person name="Winzer T."/>
            <person name="Yang X."/>
            <person name="Li Y."/>
            <person name="Ning Z."/>
            <person name="He Z."/>
            <person name="Teodor R."/>
            <person name="Lu Y."/>
            <person name="Bowser T.A."/>
            <person name="Graham I.A."/>
            <person name="Ye K."/>
        </authorList>
    </citation>
    <scope>NUCLEOTIDE SEQUENCE [LARGE SCALE GENOMIC DNA]</scope>
    <source>
        <strain evidence="2">cv. HN1</strain>
        <tissue evidence="1">Leaves</tissue>
    </source>
</reference>
<dbReference type="Proteomes" id="UP000316621">
    <property type="component" value="Chromosome 5"/>
</dbReference>
<sequence length="69" mass="8044">MESFLNLINLPTYVSSYELTELINSHASRNLSNRSKKNTYEIFVGARHIPRQSNIHPRVMSCKGMYQRT</sequence>
<keyword evidence="2" id="KW-1185">Reference proteome</keyword>
<gene>
    <name evidence="1" type="ORF">C5167_023842</name>
</gene>
<evidence type="ECO:0000313" key="2">
    <source>
        <dbReference type="Proteomes" id="UP000316621"/>
    </source>
</evidence>
<proteinExistence type="predicted"/>
<dbReference type="Gramene" id="RZC62105">
    <property type="protein sequence ID" value="RZC62105"/>
    <property type="gene ID" value="C5167_023842"/>
</dbReference>
<dbReference type="EMBL" id="CM010719">
    <property type="protein sequence ID" value="RZC62105.1"/>
    <property type="molecule type" value="Genomic_DNA"/>
</dbReference>
<accession>A0A4Y7JQY8</accession>
<dbReference type="AlphaFoldDB" id="A0A4Y7JQY8"/>
<evidence type="ECO:0000313" key="1">
    <source>
        <dbReference type="EMBL" id="RZC62105.1"/>
    </source>
</evidence>
<name>A0A4Y7JQY8_PAPSO</name>
<organism evidence="1 2">
    <name type="scientific">Papaver somniferum</name>
    <name type="common">Opium poppy</name>
    <dbReference type="NCBI Taxonomy" id="3469"/>
    <lineage>
        <taxon>Eukaryota</taxon>
        <taxon>Viridiplantae</taxon>
        <taxon>Streptophyta</taxon>
        <taxon>Embryophyta</taxon>
        <taxon>Tracheophyta</taxon>
        <taxon>Spermatophyta</taxon>
        <taxon>Magnoliopsida</taxon>
        <taxon>Ranunculales</taxon>
        <taxon>Papaveraceae</taxon>
        <taxon>Papaveroideae</taxon>
        <taxon>Papaver</taxon>
    </lineage>
</organism>